<proteinExistence type="predicted"/>
<dbReference type="Gene3D" id="3.10.450.40">
    <property type="match status" value="1"/>
</dbReference>
<protein>
    <recommendedName>
        <fullName evidence="1">IraD/Gp25-like domain-containing protein</fullName>
    </recommendedName>
</protein>
<dbReference type="SUPFAM" id="SSF160719">
    <property type="entry name" value="gpW/gp25-like"/>
    <property type="match status" value="1"/>
</dbReference>
<dbReference type="AlphaFoldDB" id="A0A382V1Y7"/>
<dbReference type="EMBL" id="UINC01148213">
    <property type="protein sequence ID" value="SVD39968.1"/>
    <property type="molecule type" value="Genomic_DNA"/>
</dbReference>
<accession>A0A382V1Y7</accession>
<name>A0A382V1Y7_9ZZZZ</name>
<sequence>MVDYVVNKGANVAIPNASVDLDLTFNKHPTTGDVTTRTDTDAIRRAVRNIVETNKYERPFKPNFGGSIRDLLFELDTTFKVDLVKERLKEMIEIFEPRVEGVFITLSQLNNSLDVTVFYNIRNGIRNQEINFTITRTR</sequence>
<evidence type="ECO:0000259" key="1">
    <source>
        <dbReference type="Pfam" id="PF04965"/>
    </source>
</evidence>
<reference evidence="2" key="1">
    <citation type="submission" date="2018-05" db="EMBL/GenBank/DDBJ databases">
        <authorList>
            <person name="Lanie J.A."/>
            <person name="Ng W.-L."/>
            <person name="Kazmierczak K.M."/>
            <person name="Andrzejewski T.M."/>
            <person name="Davidsen T.M."/>
            <person name="Wayne K.J."/>
            <person name="Tettelin H."/>
            <person name="Glass J.I."/>
            <person name="Rusch D."/>
            <person name="Podicherti R."/>
            <person name="Tsui H.-C.T."/>
            <person name="Winkler M.E."/>
        </authorList>
    </citation>
    <scope>NUCLEOTIDE SEQUENCE</scope>
</reference>
<organism evidence="2">
    <name type="scientific">marine metagenome</name>
    <dbReference type="NCBI Taxonomy" id="408172"/>
    <lineage>
        <taxon>unclassified sequences</taxon>
        <taxon>metagenomes</taxon>
        <taxon>ecological metagenomes</taxon>
    </lineage>
</organism>
<dbReference type="Pfam" id="PF04965">
    <property type="entry name" value="GPW_gp25"/>
    <property type="match status" value="1"/>
</dbReference>
<evidence type="ECO:0000313" key="2">
    <source>
        <dbReference type="EMBL" id="SVD39968.1"/>
    </source>
</evidence>
<feature type="domain" description="IraD/Gp25-like" evidence="1">
    <location>
        <begin position="39"/>
        <end position="122"/>
    </location>
</feature>
<dbReference type="InterPro" id="IPR007048">
    <property type="entry name" value="IraD/Gp25-like"/>
</dbReference>
<gene>
    <name evidence="2" type="ORF">METZ01_LOCUS392822</name>
</gene>